<keyword evidence="3" id="KW-1185">Reference proteome</keyword>
<evidence type="ECO:0000256" key="1">
    <source>
        <dbReference type="SAM" id="MobiDB-lite"/>
    </source>
</evidence>
<dbReference type="AlphaFoldDB" id="A0A6A7C657"/>
<sequence>MSEPQDQEMTIPSSPNISNISQASSTPPDPFSLPVAGIATPTNSANITPSKPTTSSQSKSKKRPLGQVDDTAAPGETEAAEAAPAMAQAAGDGSTTAAEELPPGCVKLDGKKIYMHTRSSYTWSRPEDAPGFTWKEMTILSMRPNRKKFVHLEHVVRGRYGDPFELAEGEKGVS</sequence>
<feature type="region of interest" description="Disordered" evidence="1">
    <location>
        <begin position="1"/>
        <end position="103"/>
    </location>
</feature>
<feature type="compositionally biased region" description="Low complexity" evidence="1">
    <location>
        <begin position="69"/>
        <end position="93"/>
    </location>
</feature>
<protein>
    <submittedName>
        <fullName evidence="2">Uncharacterized protein</fullName>
    </submittedName>
</protein>
<feature type="compositionally biased region" description="Low complexity" evidence="1">
    <location>
        <begin position="11"/>
        <end position="25"/>
    </location>
</feature>
<feature type="compositionally biased region" description="Low complexity" evidence="1">
    <location>
        <begin position="48"/>
        <end position="58"/>
    </location>
</feature>
<accession>A0A6A7C657</accession>
<proteinExistence type="predicted"/>
<evidence type="ECO:0000313" key="3">
    <source>
        <dbReference type="Proteomes" id="UP000799421"/>
    </source>
</evidence>
<reference evidence="2" key="1">
    <citation type="journal article" date="2020" name="Stud. Mycol.">
        <title>101 Dothideomycetes genomes: a test case for predicting lifestyles and emergence of pathogens.</title>
        <authorList>
            <person name="Haridas S."/>
            <person name="Albert R."/>
            <person name="Binder M."/>
            <person name="Bloem J."/>
            <person name="Labutti K."/>
            <person name="Salamov A."/>
            <person name="Andreopoulos B."/>
            <person name="Baker S."/>
            <person name="Barry K."/>
            <person name="Bills G."/>
            <person name="Bluhm B."/>
            <person name="Cannon C."/>
            <person name="Castanera R."/>
            <person name="Culley D."/>
            <person name="Daum C."/>
            <person name="Ezra D."/>
            <person name="Gonzalez J."/>
            <person name="Henrissat B."/>
            <person name="Kuo A."/>
            <person name="Liang C."/>
            <person name="Lipzen A."/>
            <person name="Lutzoni F."/>
            <person name="Magnuson J."/>
            <person name="Mondo S."/>
            <person name="Nolan M."/>
            <person name="Ohm R."/>
            <person name="Pangilinan J."/>
            <person name="Park H.-J."/>
            <person name="Ramirez L."/>
            <person name="Alfaro M."/>
            <person name="Sun H."/>
            <person name="Tritt A."/>
            <person name="Yoshinaga Y."/>
            <person name="Zwiers L.-H."/>
            <person name="Turgeon B."/>
            <person name="Goodwin S."/>
            <person name="Spatafora J."/>
            <person name="Crous P."/>
            <person name="Grigoriev I."/>
        </authorList>
    </citation>
    <scope>NUCLEOTIDE SEQUENCE</scope>
    <source>
        <strain evidence="2">CBS 480.64</strain>
    </source>
</reference>
<evidence type="ECO:0000313" key="2">
    <source>
        <dbReference type="EMBL" id="KAF2862727.1"/>
    </source>
</evidence>
<dbReference type="Proteomes" id="UP000799421">
    <property type="component" value="Unassembled WGS sequence"/>
</dbReference>
<gene>
    <name evidence="2" type="ORF">K470DRAFT_268685</name>
</gene>
<dbReference type="EMBL" id="MU005964">
    <property type="protein sequence ID" value="KAF2862727.1"/>
    <property type="molecule type" value="Genomic_DNA"/>
</dbReference>
<name>A0A6A7C657_9PEZI</name>
<organism evidence="2 3">
    <name type="scientific">Piedraia hortae CBS 480.64</name>
    <dbReference type="NCBI Taxonomy" id="1314780"/>
    <lineage>
        <taxon>Eukaryota</taxon>
        <taxon>Fungi</taxon>
        <taxon>Dikarya</taxon>
        <taxon>Ascomycota</taxon>
        <taxon>Pezizomycotina</taxon>
        <taxon>Dothideomycetes</taxon>
        <taxon>Dothideomycetidae</taxon>
        <taxon>Capnodiales</taxon>
        <taxon>Piedraiaceae</taxon>
        <taxon>Piedraia</taxon>
    </lineage>
</organism>
<dbReference type="OrthoDB" id="5377039at2759"/>